<sequence>MNSELILLLSLLVVTLSVICLKRPKFLFPDAFNVDEMIAKYKDTPQENLFAYQDGIFSYQDSSFTTQLNNKNIHWDEITLIKAYKIDQYVVDCIVIEIHFQETFISINDQTAGHMKFMEMAAQKLDGFQKDWFTAVAFPAFETNLTIIYEKQNKN</sequence>
<dbReference type="EMBL" id="JAVDTF010000002">
    <property type="protein sequence ID" value="MDR6784344.1"/>
    <property type="molecule type" value="Genomic_DNA"/>
</dbReference>
<reference evidence="1" key="1">
    <citation type="submission" date="2023-07" db="EMBL/GenBank/DDBJ databases">
        <title>Sorghum-associated microbial communities from plants grown in Nebraska, USA.</title>
        <authorList>
            <person name="Schachtman D."/>
        </authorList>
    </citation>
    <scope>NUCLEOTIDE SEQUENCE</scope>
    <source>
        <strain evidence="1">2697</strain>
    </source>
</reference>
<evidence type="ECO:0000313" key="1">
    <source>
        <dbReference type="EMBL" id="MDR6784344.1"/>
    </source>
</evidence>
<organism evidence="1 2">
    <name type="scientific">Pedobacter africanus</name>
    <dbReference type="NCBI Taxonomy" id="151894"/>
    <lineage>
        <taxon>Bacteria</taxon>
        <taxon>Pseudomonadati</taxon>
        <taxon>Bacteroidota</taxon>
        <taxon>Sphingobacteriia</taxon>
        <taxon>Sphingobacteriales</taxon>
        <taxon>Sphingobacteriaceae</taxon>
        <taxon>Pedobacter</taxon>
    </lineage>
</organism>
<proteinExistence type="predicted"/>
<comment type="caution">
    <text evidence="1">The sequence shown here is derived from an EMBL/GenBank/DDBJ whole genome shotgun (WGS) entry which is preliminary data.</text>
</comment>
<evidence type="ECO:0000313" key="2">
    <source>
        <dbReference type="Proteomes" id="UP001246858"/>
    </source>
</evidence>
<keyword evidence="2" id="KW-1185">Reference proteome</keyword>
<gene>
    <name evidence="1" type="ORF">J2X78_002909</name>
</gene>
<protein>
    <submittedName>
        <fullName evidence="1">Uncharacterized protein</fullName>
    </submittedName>
</protein>
<dbReference type="Proteomes" id="UP001246858">
    <property type="component" value="Unassembled WGS sequence"/>
</dbReference>
<accession>A0ACC6KYA6</accession>
<name>A0ACC6KYA6_9SPHI</name>